<dbReference type="Gene3D" id="2.70.98.10">
    <property type="match status" value="1"/>
</dbReference>
<name>A0A9P4VP42_9PEZI</name>
<dbReference type="Gene3D" id="3.20.20.80">
    <property type="entry name" value="Glycosidases"/>
    <property type="match status" value="1"/>
</dbReference>
<keyword evidence="3 5" id="KW-0326">Glycosidase</keyword>
<dbReference type="PANTHER" id="PTHR46323">
    <property type="entry name" value="BETA-GALACTOSIDASE"/>
    <property type="match status" value="1"/>
</dbReference>
<dbReference type="Pfam" id="PF02836">
    <property type="entry name" value="Glyco_hydro_2_C"/>
    <property type="match status" value="1"/>
</dbReference>
<dbReference type="Pfam" id="PF02837">
    <property type="entry name" value="Glyco_hydro_2_N"/>
    <property type="match status" value="1"/>
</dbReference>
<organism evidence="7 8">
    <name type="scientific">Patellaria atrata CBS 101060</name>
    <dbReference type="NCBI Taxonomy" id="1346257"/>
    <lineage>
        <taxon>Eukaryota</taxon>
        <taxon>Fungi</taxon>
        <taxon>Dikarya</taxon>
        <taxon>Ascomycota</taxon>
        <taxon>Pezizomycotina</taxon>
        <taxon>Dothideomycetes</taxon>
        <taxon>Dothideomycetes incertae sedis</taxon>
        <taxon>Patellariales</taxon>
        <taxon>Patellariaceae</taxon>
        <taxon>Patellaria</taxon>
    </lineage>
</organism>
<dbReference type="SUPFAM" id="SSF49785">
    <property type="entry name" value="Galactose-binding domain-like"/>
    <property type="match status" value="1"/>
</dbReference>
<dbReference type="GO" id="GO:0004565">
    <property type="term" value="F:beta-galactosidase activity"/>
    <property type="evidence" value="ECO:0007669"/>
    <property type="project" value="InterPro"/>
</dbReference>
<dbReference type="InterPro" id="IPR011013">
    <property type="entry name" value="Gal_mutarotase_sf_dom"/>
</dbReference>
<dbReference type="InterPro" id="IPR036156">
    <property type="entry name" value="Beta-gal/glucu_dom_sf"/>
</dbReference>
<dbReference type="SUPFAM" id="SSF74650">
    <property type="entry name" value="Galactose mutarotase-like"/>
    <property type="match status" value="1"/>
</dbReference>
<dbReference type="InterPro" id="IPR004199">
    <property type="entry name" value="B-gal_small/dom_5"/>
</dbReference>
<reference evidence="7" key="1">
    <citation type="journal article" date="2020" name="Stud. Mycol.">
        <title>101 Dothideomycetes genomes: a test case for predicting lifestyles and emergence of pathogens.</title>
        <authorList>
            <person name="Haridas S."/>
            <person name="Albert R."/>
            <person name="Binder M."/>
            <person name="Bloem J."/>
            <person name="Labutti K."/>
            <person name="Salamov A."/>
            <person name="Andreopoulos B."/>
            <person name="Baker S."/>
            <person name="Barry K."/>
            <person name="Bills G."/>
            <person name="Bluhm B."/>
            <person name="Cannon C."/>
            <person name="Castanera R."/>
            <person name="Culley D."/>
            <person name="Daum C."/>
            <person name="Ezra D."/>
            <person name="Gonzalez J."/>
            <person name="Henrissat B."/>
            <person name="Kuo A."/>
            <person name="Liang C."/>
            <person name="Lipzen A."/>
            <person name="Lutzoni F."/>
            <person name="Magnuson J."/>
            <person name="Mondo S."/>
            <person name="Nolan M."/>
            <person name="Ohm R."/>
            <person name="Pangilinan J."/>
            <person name="Park H.-J."/>
            <person name="Ramirez L."/>
            <person name="Alfaro M."/>
            <person name="Sun H."/>
            <person name="Tritt A."/>
            <person name="Yoshinaga Y."/>
            <person name="Zwiers L.-H."/>
            <person name="Turgeon B."/>
            <person name="Goodwin S."/>
            <person name="Spatafora J."/>
            <person name="Crous P."/>
            <person name="Grigoriev I."/>
        </authorList>
    </citation>
    <scope>NUCLEOTIDE SEQUENCE</scope>
    <source>
        <strain evidence="7">CBS 101060</strain>
    </source>
</reference>
<dbReference type="SMART" id="SM01038">
    <property type="entry name" value="Bgal_small_N"/>
    <property type="match status" value="1"/>
</dbReference>
<dbReference type="InterPro" id="IPR008979">
    <property type="entry name" value="Galactose-bd-like_sf"/>
</dbReference>
<dbReference type="Gene3D" id="2.60.120.260">
    <property type="entry name" value="Galactose-binding domain-like"/>
    <property type="match status" value="1"/>
</dbReference>
<dbReference type="FunFam" id="3.20.20.80:FF:000018">
    <property type="entry name" value="Beta-galactosidase"/>
    <property type="match status" value="1"/>
</dbReference>
<dbReference type="PANTHER" id="PTHR46323:SF1">
    <property type="entry name" value="LACTASE"/>
    <property type="match status" value="1"/>
</dbReference>
<evidence type="ECO:0000313" key="7">
    <source>
        <dbReference type="EMBL" id="KAF2836367.1"/>
    </source>
</evidence>
<evidence type="ECO:0000259" key="6">
    <source>
        <dbReference type="SMART" id="SM01038"/>
    </source>
</evidence>
<evidence type="ECO:0000256" key="4">
    <source>
        <dbReference type="ARBA" id="ARBA00032230"/>
    </source>
</evidence>
<protein>
    <recommendedName>
        <fullName evidence="4">Lactase</fullName>
    </recommendedName>
</protein>
<dbReference type="Proteomes" id="UP000799429">
    <property type="component" value="Unassembled WGS sequence"/>
</dbReference>
<dbReference type="SUPFAM" id="SSF51445">
    <property type="entry name" value="(Trans)glycosidases"/>
    <property type="match status" value="1"/>
</dbReference>
<dbReference type="PROSITE" id="PS00608">
    <property type="entry name" value="GLYCOSYL_HYDROL_F2_2"/>
    <property type="match status" value="1"/>
</dbReference>
<dbReference type="GO" id="GO:0030246">
    <property type="term" value="F:carbohydrate binding"/>
    <property type="evidence" value="ECO:0007669"/>
    <property type="project" value="InterPro"/>
</dbReference>
<comment type="caution">
    <text evidence="7">The sequence shown here is derived from an EMBL/GenBank/DDBJ whole genome shotgun (WGS) entry which is preliminary data.</text>
</comment>
<dbReference type="InterPro" id="IPR023232">
    <property type="entry name" value="Glyco_hydro_2_AS"/>
</dbReference>
<dbReference type="Gene3D" id="2.60.40.10">
    <property type="entry name" value="Immunoglobulins"/>
    <property type="match status" value="2"/>
</dbReference>
<dbReference type="AlphaFoldDB" id="A0A9P4VP42"/>
<dbReference type="EMBL" id="MU006104">
    <property type="protein sequence ID" value="KAF2836367.1"/>
    <property type="molecule type" value="Genomic_DNA"/>
</dbReference>
<dbReference type="Pfam" id="PF16353">
    <property type="entry name" value="LacZ_4"/>
    <property type="match status" value="1"/>
</dbReference>
<feature type="domain" description="Beta galactosidase small chain/" evidence="6">
    <location>
        <begin position="796"/>
        <end position="1079"/>
    </location>
</feature>
<dbReference type="InterPro" id="IPR006101">
    <property type="entry name" value="Glyco_hydro_2"/>
</dbReference>
<gene>
    <name evidence="7" type="ORF">M501DRAFT_997132</name>
</gene>
<proteinExistence type="inferred from homology"/>
<dbReference type="OrthoDB" id="408320at2759"/>
<dbReference type="Pfam" id="PF02929">
    <property type="entry name" value="Bgal_small_N"/>
    <property type="match status" value="1"/>
</dbReference>
<dbReference type="InterPro" id="IPR013783">
    <property type="entry name" value="Ig-like_fold"/>
</dbReference>
<accession>A0A9P4VP42</accession>
<dbReference type="Pfam" id="PF00703">
    <property type="entry name" value="Glyco_hydro_2"/>
    <property type="match status" value="1"/>
</dbReference>
<evidence type="ECO:0000256" key="2">
    <source>
        <dbReference type="ARBA" id="ARBA00022801"/>
    </source>
</evidence>
<dbReference type="InterPro" id="IPR050347">
    <property type="entry name" value="Bact_Beta-galactosidase"/>
</dbReference>
<dbReference type="PROSITE" id="PS00719">
    <property type="entry name" value="GLYCOSYL_HYDROL_F2_1"/>
    <property type="match status" value="1"/>
</dbReference>
<dbReference type="InterPro" id="IPR006103">
    <property type="entry name" value="Glyco_hydro_2_cat"/>
</dbReference>
<dbReference type="InterPro" id="IPR006104">
    <property type="entry name" value="Glyco_hydro_2_N"/>
</dbReference>
<evidence type="ECO:0000256" key="3">
    <source>
        <dbReference type="ARBA" id="ARBA00023295"/>
    </source>
</evidence>
<dbReference type="PRINTS" id="PR00132">
    <property type="entry name" value="GLHYDRLASE2"/>
</dbReference>
<evidence type="ECO:0000313" key="8">
    <source>
        <dbReference type="Proteomes" id="UP000799429"/>
    </source>
</evidence>
<sequence length="1083" mass="122804">MHSVSISDSKLPSGICNTELSNLSRPDYENEKVIHRNRLPPRSYHIPKSSLLLNGTWDFNLSPTPLFAPKPPSVRSRVSSRSSTNFQVVTPLGSTESSTITEDADEDDQIFWSTIQVPGHWQLQGFGNPHYTNVVFPFPVCPPYVPTENPTGTYRHSFLVPAGWDEESQIRLRFDGVDSAFHVWINGIEVGFSKGSRNPAEFDVTDIVKRTDVNEIFVRVYKWSDGSYIEDQDQWWLSGIFRDVHLLAFSSKGRIEDFFLKTELDESYFNGVLSVSLKLMLKEDCLVRVRLGSSLGKSDRISSHEEFVESNSSFIRVNLPVANPAKWTAETPNLYEVEISLHPTSDSSVSYQVVTQRVGFRVVELKEGLICVNGTPLLFRGVNRHDHHPRFGRAVPLAFIKEDLLLMKRHNINALRCAHYPSHPLLYDLCDELGLWVVDEADLECHGFYDAVARPLDIPESMNYEERKKLAFPQAAEFTSNNTDWRAAYFDRITQVIQRDKNHPSIIIWSLGNEAFYGCNHKVMYDYAKEVDPGRLVHYEGDPQALSADIFSYMYTPIEKLIEFATATDELEKPIVLCEYAHAMGNGPGGLEEYQAAFQKYPRLQGGFIWEWANHGLWIEKPGEKGFYAYGGDFGDTPNDGNFVMDGLCYSDHTPTPGLVELKRAYEPLKIYINQNRDLELENRQAFVGLENFKANFRVESFDDSKTIHASDEVPLPSVSPGQRKSIKLPFDISEFEGIHECWVTITVWLRTSTNFADAGHQIGWFQYPLNEGRQITLQPTLSSNLTVRSTRFHHKVENHGFSFSFDRARGCLSHWKVDSNSLITSNTYGSALSYGLWRPPTNNDIPYDVGEWRRYGLDTMHSQLRTLDIRRLPSGEVAIVAHMWISPPMLAWGFEAETTYILSGDGSLTVDSRLIPKGPMPKYFPRIGLDLRLSTSLGNSTWYGLGPGESYPDKKSSQMVGIWNASIDQLHTPYEVPQENGNRMGTKWVKILDDRGRGVKATGVTEDGRMTAFNWQASRYSAETVEKAKHPADLVADDVVYWRLDAEVAGVGTAACGPGVLEQYRVKCEEKRFRFRLESVLT</sequence>
<dbReference type="InterPro" id="IPR032312">
    <property type="entry name" value="LacZ_4"/>
</dbReference>
<comment type="similarity">
    <text evidence="1 5">Belongs to the glycosyl hydrolase 2 family.</text>
</comment>
<dbReference type="InterPro" id="IPR006102">
    <property type="entry name" value="Ig-like_GH2"/>
</dbReference>
<dbReference type="SUPFAM" id="SSF49303">
    <property type="entry name" value="beta-Galactosidase/glucuronidase domain"/>
    <property type="match status" value="2"/>
</dbReference>
<keyword evidence="2 5" id="KW-0378">Hydrolase</keyword>
<evidence type="ECO:0000256" key="5">
    <source>
        <dbReference type="RuleBase" id="RU361154"/>
    </source>
</evidence>
<dbReference type="GO" id="GO:0009341">
    <property type="term" value="C:beta-galactosidase complex"/>
    <property type="evidence" value="ECO:0007669"/>
    <property type="project" value="InterPro"/>
</dbReference>
<dbReference type="InterPro" id="IPR017853">
    <property type="entry name" value="GH"/>
</dbReference>
<dbReference type="InterPro" id="IPR014718">
    <property type="entry name" value="GH-type_carb-bd"/>
</dbReference>
<dbReference type="GO" id="GO:0005990">
    <property type="term" value="P:lactose catabolic process"/>
    <property type="evidence" value="ECO:0007669"/>
    <property type="project" value="TreeGrafter"/>
</dbReference>
<keyword evidence="8" id="KW-1185">Reference proteome</keyword>
<dbReference type="InterPro" id="IPR023230">
    <property type="entry name" value="Glyco_hydro_2_CS"/>
</dbReference>
<evidence type="ECO:0000256" key="1">
    <source>
        <dbReference type="ARBA" id="ARBA00007401"/>
    </source>
</evidence>